<evidence type="ECO:0000313" key="11">
    <source>
        <dbReference type="EMBL" id="UNI17355.1"/>
    </source>
</evidence>
<feature type="compositionally biased region" description="Low complexity" evidence="9">
    <location>
        <begin position="61"/>
        <end position="96"/>
    </location>
</feature>
<dbReference type="GeneID" id="72065657"/>
<comment type="catalytic activity">
    <reaction evidence="8">
        <text>2 R'C(R)SH + O2 = R'C(R)S-S(R)CR' + H2O2</text>
        <dbReference type="Rhea" id="RHEA:17357"/>
        <dbReference type="ChEBI" id="CHEBI:15379"/>
        <dbReference type="ChEBI" id="CHEBI:16240"/>
        <dbReference type="ChEBI" id="CHEBI:16520"/>
        <dbReference type="ChEBI" id="CHEBI:17412"/>
        <dbReference type="EC" id="1.8.3.2"/>
    </reaction>
</comment>
<dbReference type="PROSITE" id="PS51324">
    <property type="entry name" value="ERV_ALR"/>
    <property type="match status" value="1"/>
</dbReference>
<evidence type="ECO:0000313" key="12">
    <source>
        <dbReference type="Proteomes" id="UP000829364"/>
    </source>
</evidence>
<dbReference type="KEGG" id="ptkz:JDV02_003701"/>
<dbReference type="Gene3D" id="1.20.120.310">
    <property type="entry name" value="ERV/ALR sulfhydryl oxidase domain"/>
    <property type="match status" value="1"/>
</dbReference>
<proteinExistence type="predicted"/>
<dbReference type="Proteomes" id="UP000829364">
    <property type="component" value="Chromosome 3"/>
</dbReference>
<feature type="region of interest" description="Disordered" evidence="9">
    <location>
        <begin position="52"/>
        <end position="106"/>
    </location>
</feature>
<feature type="region of interest" description="Disordered" evidence="9">
    <location>
        <begin position="1"/>
        <end position="37"/>
    </location>
</feature>
<keyword evidence="7" id="KW-1015">Disulfide bond</keyword>
<comment type="subcellular location">
    <subcellularLocation>
        <location evidence="2">Mitochondrion intermembrane space</location>
    </subcellularLocation>
</comment>
<keyword evidence="5 8" id="KW-0560">Oxidoreductase</keyword>
<sequence>MADDTKEADAPTAAAGLAAEQSRKYAPGVVLGKDGKPCRSCTSFTAWTAQAKAWAKHDENSSSSGGSNTAAATAPTTRPARPTAAGAGAGSAASAPSGPPADCPPDVEVLGRSSWTLLHSIAATYPERPSRGQQSDLLSFVKLFSKLYPCWVCAEDFQTYMGREAPRVGSRGEFGMWLCGAHNEVNRKLSKPEFDCSKWEERWRTGWKDGSCD</sequence>
<evidence type="ECO:0000256" key="7">
    <source>
        <dbReference type="ARBA" id="ARBA00023157"/>
    </source>
</evidence>
<dbReference type="PANTHER" id="PTHR12645">
    <property type="entry name" value="ALR/ERV"/>
    <property type="match status" value="1"/>
</dbReference>
<keyword evidence="6" id="KW-0496">Mitochondrion</keyword>
<dbReference type="InterPro" id="IPR017905">
    <property type="entry name" value="ERV/ALR_sulphydryl_oxidase"/>
</dbReference>
<keyword evidence="3 8" id="KW-0285">Flavoprotein</keyword>
<keyword evidence="12" id="KW-1185">Reference proteome</keyword>
<dbReference type="SUPFAM" id="SSF69000">
    <property type="entry name" value="FAD-dependent thiol oxidase"/>
    <property type="match status" value="1"/>
</dbReference>
<dbReference type="GO" id="GO:0016971">
    <property type="term" value="F:flavin-dependent sulfhydryl oxidase activity"/>
    <property type="evidence" value="ECO:0007669"/>
    <property type="project" value="InterPro"/>
</dbReference>
<dbReference type="EC" id="1.8.3.2" evidence="8"/>
<dbReference type="InterPro" id="IPR039799">
    <property type="entry name" value="ALR/ERV"/>
</dbReference>
<protein>
    <recommendedName>
        <fullName evidence="8">Sulfhydryl oxidase</fullName>
        <ecNumber evidence="8">1.8.3.2</ecNumber>
    </recommendedName>
</protein>
<feature type="compositionally biased region" description="Low complexity" evidence="9">
    <location>
        <begin position="10"/>
        <end position="19"/>
    </location>
</feature>
<dbReference type="RefSeq" id="XP_047840836.1">
    <property type="nucleotide sequence ID" value="XM_047984861.1"/>
</dbReference>
<name>A0A9Q8QCY6_9HYPO</name>
<keyword evidence="4 8" id="KW-0274">FAD</keyword>
<dbReference type="GO" id="GO:0005758">
    <property type="term" value="C:mitochondrial intermembrane space"/>
    <property type="evidence" value="ECO:0007669"/>
    <property type="project" value="UniProtKB-SubCell"/>
</dbReference>
<feature type="domain" description="ERV/ALR sulfhydryl oxidase" evidence="10">
    <location>
        <begin position="103"/>
        <end position="203"/>
    </location>
</feature>
<evidence type="ECO:0000256" key="8">
    <source>
        <dbReference type="RuleBase" id="RU371123"/>
    </source>
</evidence>
<evidence type="ECO:0000256" key="1">
    <source>
        <dbReference type="ARBA" id="ARBA00001974"/>
    </source>
</evidence>
<evidence type="ECO:0000256" key="3">
    <source>
        <dbReference type="ARBA" id="ARBA00022630"/>
    </source>
</evidence>
<evidence type="ECO:0000256" key="5">
    <source>
        <dbReference type="ARBA" id="ARBA00023002"/>
    </source>
</evidence>
<dbReference type="GO" id="GO:0050660">
    <property type="term" value="F:flavin adenine dinucleotide binding"/>
    <property type="evidence" value="ECO:0007669"/>
    <property type="project" value="TreeGrafter"/>
</dbReference>
<accession>A0A9Q8QCY6</accession>
<evidence type="ECO:0000259" key="10">
    <source>
        <dbReference type="PROSITE" id="PS51324"/>
    </source>
</evidence>
<evidence type="ECO:0000256" key="4">
    <source>
        <dbReference type="ARBA" id="ARBA00022827"/>
    </source>
</evidence>
<organism evidence="11 12">
    <name type="scientific">Purpureocillium takamizusanense</name>
    <dbReference type="NCBI Taxonomy" id="2060973"/>
    <lineage>
        <taxon>Eukaryota</taxon>
        <taxon>Fungi</taxon>
        <taxon>Dikarya</taxon>
        <taxon>Ascomycota</taxon>
        <taxon>Pezizomycotina</taxon>
        <taxon>Sordariomycetes</taxon>
        <taxon>Hypocreomycetidae</taxon>
        <taxon>Hypocreales</taxon>
        <taxon>Ophiocordycipitaceae</taxon>
        <taxon>Purpureocillium</taxon>
    </lineage>
</organism>
<reference evidence="11" key="1">
    <citation type="submission" date="2021-11" db="EMBL/GenBank/DDBJ databases">
        <title>Purpureocillium_takamizusanense_genome.</title>
        <authorList>
            <person name="Nguyen N.-H."/>
        </authorList>
    </citation>
    <scope>NUCLEOTIDE SEQUENCE</scope>
    <source>
        <strain evidence="11">PT3</strain>
    </source>
</reference>
<dbReference type="PANTHER" id="PTHR12645:SF0">
    <property type="entry name" value="FAD-LINKED SULFHYDRYL OXIDASE ALR"/>
    <property type="match status" value="1"/>
</dbReference>
<evidence type="ECO:0000256" key="9">
    <source>
        <dbReference type="SAM" id="MobiDB-lite"/>
    </source>
</evidence>
<dbReference type="FunFam" id="1.20.120.310:FF:000003">
    <property type="entry name" value="Sulfhydryl oxidase"/>
    <property type="match status" value="1"/>
</dbReference>
<dbReference type="OrthoDB" id="17199at2759"/>
<evidence type="ECO:0000256" key="2">
    <source>
        <dbReference type="ARBA" id="ARBA00004569"/>
    </source>
</evidence>
<comment type="cofactor">
    <cofactor evidence="1 8">
        <name>FAD</name>
        <dbReference type="ChEBI" id="CHEBI:57692"/>
    </cofactor>
</comment>
<gene>
    <name evidence="11" type="primary">ERV1</name>
    <name evidence="11" type="ORF">JDV02_003701</name>
</gene>
<evidence type="ECO:0000256" key="6">
    <source>
        <dbReference type="ARBA" id="ARBA00023128"/>
    </source>
</evidence>
<dbReference type="Pfam" id="PF04777">
    <property type="entry name" value="Evr1_Alr"/>
    <property type="match status" value="1"/>
</dbReference>
<dbReference type="AlphaFoldDB" id="A0A9Q8QCY6"/>
<dbReference type="InterPro" id="IPR036774">
    <property type="entry name" value="ERV/ALR_sulphydryl_oxid_sf"/>
</dbReference>
<dbReference type="EMBL" id="CP086356">
    <property type="protein sequence ID" value="UNI17355.1"/>
    <property type="molecule type" value="Genomic_DNA"/>
</dbReference>